<dbReference type="AlphaFoldDB" id="A0A5N7MEQ1"/>
<keyword evidence="3 7" id="KW-0489">Methyltransferase</keyword>
<proteinExistence type="predicted"/>
<dbReference type="InterPro" id="IPR011990">
    <property type="entry name" value="TPR-like_helical_dom_sf"/>
</dbReference>
<name>A0A5N7MEQ1_9HYPH</name>
<comment type="caution">
    <text evidence="7">The sequence shown here is derived from an EMBL/GenBank/DDBJ whole genome shotgun (WGS) entry which is preliminary data.</text>
</comment>
<evidence type="ECO:0000256" key="1">
    <source>
        <dbReference type="ARBA" id="ARBA00001541"/>
    </source>
</evidence>
<dbReference type="InterPro" id="IPR000780">
    <property type="entry name" value="CheR_MeTrfase"/>
</dbReference>
<dbReference type="OrthoDB" id="9816309at2"/>
<sequence>MATRAYAAPLIDAGFPELKSRIIDRTGHFYYQDKDDLLWERVRKRLRATALPNSTQYLNLLNDAISGPAEWGKLETEITIGETFFFRYAEQFAALRDTILPEIIERKSATRRLRIWSAGCSTGAEPYSLAILVNGILGESLGTWRVSIVGTDINDSFLNLAKQARFGKWALRSMPAEERERYFLGAGKDQWQVRPEFRSLVRFEKHNLLSLLDGTSPLEFTDFDLILCRNVLIYFHPHTVIRIVGALHGRLAEGGWMLLGHAEPNPAFSAMMQTLNLPGTVAYRSGSGEETPAIPAFEPPKLPLRDLAPLPPAPKPAEPTKRQILPCPVKASPKTPVSLANPQPPDALLDRVKAQANSGEFAAADALCREALAEQPLSAALHFYHGLILQALKRPHDAENSFLKSIYLDKSFAMAHYHLGLLLLAEGRSGSGRRALTNAARIASMMRDDHLLDESDGITAMDLRNLVRIHLEAATPSKPRR</sequence>
<keyword evidence="5" id="KW-0949">S-adenosyl-L-methionine</keyword>
<reference evidence="7 8" key="1">
    <citation type="journal article" date="2019" name="Syst. Appl. Microbiol.">
        <title>Microvirga tunisiensis sp. nov., a root nodule symbiotic bacterium isolated from Lupinus micranthus and L. luteus grown in Northern Tunisia.</title>
        <authorList>
            <person name="Msaddak A."/>
            <person name="Rejili M."/>
            <person name="Duran D."/>
            <person name="Mars M."/>
            <person name="Palacios J.M."/>
            <person name="Ruiz-Argueso T."/>
            <person name="Rey L."/>
            <person name="Imperial J."/>
        </authorList>
    </citation>
    <scope>NUCLEOTIDE SEQUENCE [LARGE SCALE GENOMIC DNA]</scope>
    <source>
        <strain evidence="7 8">Lmie10</strain>
    </source>
</reference>
<dbReference type="PANTHER" id="PTHR24422">
    <property type="entry name" value="CHEMOTAXIS PROTEIN METHYLTRANSFERASE"/>
    <property type="match status" value="1"/>
</dbReference>
<dbReference type="SUPFAM" id="SSF47757">
    <property type="entry name" value="Chemotaxis receptor methyltransferase CheR, N-terminal domain"/>
    <property type="match status" value="1"/>
</dbReference>
<dbReference type="PRINTS" id="PR00996">
    <property type="entry name" value="CHERMTFRASE"/>
</dbReference>
<evidence type="ECO:0000256" key="2">
    <source>
        <dbReference type="ARBA" id="ARBA00012534"/>
    </source>
</evidence>
<feature type="domain" description="CheR-type methyltransferase" evidence="6">
    <location>
        <begin position="3"/>
        <end position="288"/>
    </location>
</feature>
<evidence type="ECO:0000259" key="6">
    <source>
        <dbReference type="PROSITE" id="PS50123"/>
    </source>
</evidence>
<dbReference type="Gene3D" id="1.25.40.10">
    <property type="entry name" value="Tetratricopeptide repeat domain"/>
    <property type="match status" value="1"/>
</dbReference>
<dbReference type="RefSeq" id="WP_152710134.1">
    <property type="nucleotide sequence ID" value="NZ_VOSJ01000011.1"/>
</dbReference>
<dbReference type="PROSITE" id="PS50123">
    <property type="entry name" value="CHER"/>
    <property type="match status" value="1"/>
</dbReference>
<comment type="catalytic activity">
    <reaction evidence="1">
        <text>L-glutamyl-[protein] + S-adenosyl-L-methionine = [protein]-L-glutamate 5-O-methyl ester + S-adenosyl-L-homocysteine</text>
        <dbReference type="Rhea" id="RHEA:24452"/>
        <dbReference type="Rhea" id="RHEA-COMP:10208"/>
        <dbReference type="Rhea" id="RHEA-COMP:10311"/>
        <dbReference type="ChEBI" id="CHEBI:29973"/>
        <dbReference type="ChEBI" id="CHEBI:57856"/>
        <dbReference type="ChEBI" id="CHEBI:59789"/>
        <dbReference type="ChEBI" id="CHEBI:82795"/>
        <dbReference type="EC" id="2.1.1.80"/>
    </reaction>
</comment>
<evidence type="ECO:0000256" key="3">
    <source>
        <dbReference type="ARBA" id="ARBA00022603"/>
    </source>
</evidence>
<dbReference type="Gene3D" id="3.40.50.150">
    <property type="entry name" value="Vaccinia Virus protein VP39"/>
    <property type="match status" value="1"/>
</dbReference>
<dbReference type="EC" id="2.1.1.80" evidence="2"/>
<organism evidence="7 8">
    <name type="scientific">Microvirga tunisiensis</name>
    <dbReference type="NCBI Taxonomy" id="2108360"/>
    <lineage>
        <taxon>Bacteria</taxon>
        <taxon>Pseudomonadati</taxon>
        <taxon>Pseudomonadota</taxon>
        <taxon>Alphaproteobacteria</taxon>
        <taxon>Hyphomicrobiales</taxon>
        <taxon>Methylobacteriaceae</taxon>
        <taxon>Microvirga</taxon>
    </lineage>
</organism>
<dbReference type="GO" id="GO:0008983">
    <property type="term" value="F:protein-glutamate O-methyltransferase activity"/>
    <property type="evidence" value="ECO:0007669"/>
    <property type="project" value="UniProtKB-EC"/>
</dbReference>
<protein>
    <recommendedName>
        <fullName evidence="2">protein-glutamate O-methyltransferase</fullName>
        <ecNumber evidence="2">2.1.1.80</ecNumber>
    </recommendedName>
</protein>
<dbReference type="InterPro" id="IPR036804">
    <property type="entry name" value="CheR_N_sf"/>
</dbReference>
<dbReference type="Proteomes" id="UP000403266">
    <property type="component" value="Unassembled WGS sequence"/>
</dbReference>
<dbReference type="SMART" id="SM00138">
    <property type="entry name" value="MeTrc"/>
    <property type="match status" value="1"/>
</dbReference>
<gene>
    <name evidence="7" type="ORF">FS320_05760</name>
</gene>
<dbReference type="SUPFAM" id="SSF53335">
    <property type="entry name" value="S-adenosyl-L-methionine-dependent methyltransferases"/>
    <property type="match status" value="1"/>
</dbReference>
<evidence type="ECO:0000256" key="4">
    <source>
        <dbReference type="ARBA" id="ARBA00022679"/>
    </source>
</evidence>
<dbReference type="Pfam" id="PF01739">
    <property type="entry name" value="CheR"/>
    <property type="match status" value="1"/>
</dbReference>
<dbReference type="InterPro" id="IPR050903">
    <property type="entry name" value="Bact_Chemotaxis_MeTrfase"/>
</dbReference>
<evidence type="ECO:0000313" key="8">
    <source>
        <dbReference type="Proteomes" id="UP000403266"/>
    </source>
</evidence>
<dbReference type="Gene3D" id="1.10.155.10">
    <property type="entry name" value="Chemotaxis receptor methyltransferase CheR, N-terminal domain"/>
    <property type="match status" value="1"/>
</dbReference>
<keyword evidence="4 7" id="KW-0808">Transferase</keyword>
<dbReference type="EMBL" id="VOSK01000010">
    <property type="protein sequence ID" value="MPR24749.1"/>
    <property type="molecule type" value="Genomic_DNA"/>
</dbReference>
<keyword evidence="8" id="KW-1185">Reference proteome</keyword>
<accession>A0A5N7MEQ1</accession>
<evidence type="ECO:0000313" key="7">
    <source>
        <dbReference type="EMBL" id="MPR24749.1"/>
    </source>
</evidence>
<dbReference type="PANTHER" id="PTHR24422:SF19">
    <property type="entry name" value="CHEMOTAXIS PROTEIN METHYLTRANSFERASE"/>
    <property type="match status" value="1"/>
</dbReference>
<dbReference type="SUPFAM" id="SSF48452">
    <property type="entry name" value="TPR-like"/>
    <property type="match status" value="1"/>
</dbReference>
<dbReference type="InterPro" id="IPR022642">
    <property type="entry name" value="CheR_C"/>
</dbReference>
<dbReference type="InterPro" id="IPR029063">
    <property type="entry name" value="SAM-dependent_MTases_sf"/>
</dbReference>
<dbReference type="GO" id="GO:0032259">
    <property type="term" value="P:methylation"/>
    <property type="evidence" value="ECO:0007669"/>
    <property type="project" value="UniProtKB-KW"/>
</dbReference>
<evidence type="ECO:0000256" key="5">
    <source>
        <dbReference type="ARBA" id="ARBA00022691"/>
    </source>
</evidence>